<dbReference type="InterPro" id="IPR003593">
    <property type="entry name" value="AAA+_ATPase"/>
</dbReference>
<evidence type="ECO:0000256" key="3">
    <source>
        <dbReference type="ARBA" id="ARBA00022840"/>
    </source>
</evidence>
<dbReference type="Proteomes" id="UP000318937">
    <property type="component" value="Unassembled WGS sequence"/>
</dbReference>
<dbReference type="CDD" id="cd00130">
    <property type="entry name" value="PAS"/>
    <property type="match status" value="1"/>
</dbReference>
<dbReference type="Pfam" id="PF25601">
    <property type="entry name" value="AAA_lid_14"/>
    <property type="match status" value="1"/>
</dbReference>
<dbReference type="Pfam" id="PF00158">
    <property type="entry name" value="Sigma54_activat"/>
    <property type="match status" value="1"/>
</dbReference>
<dbReference type="Gene3D" id="3.40.50.300">
    <property type="entry name" value="P-loop containing nucleotide triphosphate hydrolases"/>
    <property type="match status" value="1"/>
</dbReference>
<protein>
    <recommendedName>
        <fullName evidence="7">HTH-type transcriptional regulatory protein TyrR</fullName>
    </recommendedName>
</protein>
<dbReference type="InterPro" id="IPR000014">
    <property type="entry name" value="PAS"/>
</dbReference>
<dbReference type="SUPFAM" id="SSF55785">
    <property type="entry name" value="PYP-like sensor domain (PAS domain)"/>
    <property type="match status" value="1"/>
</dbReference>
<dbReference type="PANTHER" id="PTHR32071">
    <property type="entry name" value="TRANSCRIPTIONAL REGULATORY PROTEIN"/>
    <property type="match status" value="1"/>
</dbReference>
<evidence type="ECO:0000256" key="5">
    <source>
        <dbReference type="ARBA" id="ARBA00023125"/>
    </source>
</evidence>
<dbReference type="Pfam" id="PF00989">
    <property type="entry name" value="PAS"/>
    <property type="match status" value="1"/>
</dbReference>
<dbReference type="OrthoDB" id="9771372at2"/>
<sequence length="481" mass="55069">MYKQIVKEDELNLIFRNTTNEIFVADGQGICIQVNPECEKNLGIDAASLIGTNVKDLVSRGLFTNSTTLKVLEEKKPVSLIQETSIGQKLYATGIPVFAENGEISRVISTSINITEILKFQEKVQRMELMLDDYNKELASIKKTIKFNQGEIIASSHHMKRVYEMLEMITQVDSTILLLGESGVGKSEIAHWIHKRSNRSNKKLIEVNCAAIPSNLFESELFGYEPGAFSGALSSGKRGLALEADKGTLFLDEIGELSLELQSKILQFIQSKSFRKVGGNKTEKSDVRIITATNRNLEQMVNKGKFREDLYYRLSVIPIKIPPLRERKEDLIALIFLILDNLNISYDKKYTFSNTTIQSLLNHQWPGNIRELKNTIERICVTSKDEYIDLDKSSLIKYLYFNNSDYINEEIPRRSSIDNDESITNEIFSLENDMSLKDRVKWFEYEIVNRYYKKYKSTQQVAEVLKTSQSTISRKLNQVEN</sequence>
<dbReference type="InterPro" id="IPR058031">
    <property type="entry name" value="AAA_lid_NorR"/>
</dbReference>
<evidence type="ECO:0000256" key="1">
    <source>
        <dbReference type="ARBA" id="ARBA00022741"/>
    </source>
</evidence>
<proteinExistence type="predicted"/>
<dbReference type="InterPro" id="IPR035965">
    <property type="entry name" value="PAS-like_dom_sf"/>
</dbReference>
<dbReference type="PANTHER" id="PTHR32071:SF57">
    <property type="entry name" value="C4-DICARBOXYLATE TRANSPORT TRANSCRIPTIONAL REGULATORY PROTEIN DCTD"/>
    <property type="match status" value="1"/>
</dbReference>
<evidence type="ECO:0000313" key="12">
    <source>
        <dbReference type="Proteomes" id="UP000318937"/>
    </source>
</evidence>
<keyword evidence="5" id="KW-0238">DNA-binding</keyword>
<keyword evidence="1" id="KW-0547">Nucleotide-binding</keyword>
<evidence type="ECO:0000256" key="8">
    <source>
        <dbReference type="SAM" id="Coils"/>
    </source>
</evidence>
<keyword evidence="8" id="KW-0175">Coiled coil</keyword>
<evidence type="ECO:0000256" key="6">
    <source>
        <dbReference type="ARBA" id="ARBA00023163"/>
    </source>
</evidence>
<dbReference type="FunFam" id="3.40.50.300:FF:000006">
    <property type="entry name" value="DNA-binding transcriptional regulator NtrC"/>
    <property type="match status" value="1"/>
</dbReference>
<dbReference type="PROSITE" id="PS50112">
    <property type="entry name" value="PAS"/>
    <property type="match status" value="1"/>
</dbReference>
<evidence type="ECO:0000256" key="2">
    <source>
        <dbReference type="ARBA" id="ARBA00022797"/>
    </source>
</evidence>
<keyword evidence="2" id="KW-0058">Aromatic hydrocarbons catabolism</keyword>
<dbReference type="Gene3D" id="1.10.8.60">
    <property type="match status" value="1"/>
</dbReference>
<dbReference type="SUPFAM" id="SSF52540">
    <property type="entry name" value="P-loop containing nucleoside triphosphate hydrolases"/>
    <property type="match status" value="1"/>
</dbReference>
<dbReference type="Gene3D" id="1.10.10.60">
    <property type="entry name" value="Homeodomain-like"/>
    <property type="match status" value="1"/>
</dbReference>
<feature type="domain" description="PAS" evidence="10">
    <location>
        <begin position="7"/>
        <end position="58"/>
    </location>
</feature>
<feature type="coiled-coil region" evidence="8">
    <location>
        <begin position="117"/>
        <end position="144"/>
    </location>
</feature>
<dbReference type="GO" id="GO:0006355">
    <property type="term" value="P:regulation of DNA-templated transcription"/>
    <property type="evidence" value="ECO:0007669"/>
    <property type="project" value="InterPro"/>
</dbReference>
<dbReference type="InterPro" id="IPR002078">
    <property type="entry name" value="Sigma_54_int"/>
</dbReference>
<dbReference type="CDD" id="cd00009">
    <property type="entry name" value="AAA"/>
    <property type="match status" value="1"/>
</dbReference>
<dbReference type="NCBIfam" id="TIGR00229">
    <property type="entry name" value="sensory_box"/>
    <property type="match status" value="1"/>
</dbReference>
<evidence type="ECO:0000313" key="11">
    <source>
        <dbReference type="EMBL" id="TQR12310.1"/>
    </source>
</evidence>
<keyword evidence="4" id="KW-0805">Transcription regulation</keyword>
<name>A0A544T4B9_9BACI</name>
<evidence type="ECO:0000256" key="4">
    <source>
        <dbReference type="ARBA" id="ARBA00023015"/>
    </source>
</evidence>
<organism evidence="11 12">
    <name type="scientific">Psychrobacillus soli</name>
    <dbReference type="NCBI Taxonomy" id="1543965"/>
    <lineage>
        <taxon>Bacteria</taxon>
        <taxon>Bacillati</taxon>
        <taxon>Bacillota</taxon>
        <taxon>Bacilli</taxon>
        <taxon>Bacillales</taxon>
        <taxon>Bacillaceae</taxon>
        <taxon>Psychrobacillus</taxon>
    </lineage>
</organism>
<dbReference type="AlphaFoldDB" id="A0A544T4B9"/>
<accession>A0A544T4B9</accession>
<feature type="domain" description="Sigma-54 factor interaction" evidence="9">
    <location>
        <begin position="152"/>
        <end position="381"/>
    </location>
</feature>
<dbReference type="InterPro" id="IPR027417">
    <property type="entry name" value="P-loop_NTPase"/>
</dbReference>
<dbReference type="InterPro" id="IPR025944">
    <property type="entry name" value="Sigma_54_int_dom_CS"/>
</dbReference>
<dbReference type="GO" id="GO:0005524">
    <property type="term" value="F:ATP binding"/>
    <property type="evidence" value="ECO:0007669"/>
    <property type="project" value="UniProtKB-KW"/>
</dbReference>
<dbReference type="SMART" id="SM00382">
    <property type="entry name" value="AAA"/>
    <property type="match status" value="1"/>
</dbReference>
<comment type="caution">
    <text evidence="11">The sequence shown here is derived from an EMBL/GenBank/DDBJ whole genome shotgun (WGS) entry which is preliminary data.</text>
</comment>
<dbReference type="PROSITE" id="PS50045">
    <property type="entry name" value="SIGMA54_INTERACT_4"/>
    <property type="match status" value="1"/>
</dbReference>
<dbReference type="InterPro" id="IPR025943">
    <property type="entry name" value="Sigma_54_int_dom_ATP-bd_2"/>
</dbReference>
<dbReference type="Gene3D" id="3.30.450.20">
    <property type="entry name" value="PAS domain"/>
    <property type="match status" value="1"/>
</dbReference>
<reference evidence="11 12" key="1">
    <citation type="submission" date="2019-05" db="EMBL/GenBank/DDBJ databases">
        <title>Psychrobacillus vulpis sp. nov., a new species isolated from feces of a red fox that inhabits in The Tablas de Daimiel Natural Park, Albacete, Spain.</title>
        <authorList>
            <person name="Rodriguez M."/>
            <person name="Reina J.C."/>
            <person name="Bejar V."/>
            <person name="Llamas I."/>
        </authorList>
    </citation>
    <scope>NUCLEOTIDE SEQUENCE [LARGE SCALE GENOMIC DNA]</scope>
    <source>
        <strain evidence="11 12">NHI-2</strain>
    </source>
</reference>
<gene>
    <name evidence="11" type="ORF">FG383_13635</name>
</gene>
<keyword evidence="12" id="KW-1185">Reference proteome</keyword>
<dbReference type="InterPro" id="IPR030828">
    <property type="entry name" value="HTH_TyrR"/>
</dbReference>
<keyword evidence="3" id="KW-0067">ATP-binding</keyword>
<dbReference type="PROSITE" id="PS00676">
    <property type="entry name" value="SIGMA54_INTERACT_2"/>
    <property type="match status" value="1"/>
</dbReference>
<dbReference type="InterPro" id="IPR013767">
    <property type="entry name" value="PAS_fold"/>
</dbReference>
<dbReference type="EMBL" id="VDGG01000028">
    <property type="protein sequence ID" value="TQR12310.1"/>
    <property type="molecule type" value="Genomic_DNA"/>
</dbReference>
<dbReference type="RefSeq" id="WP_142607942.1">
    <property type="nucleotide sequence ID" value="NZ_VDGG01000028.1"/>
</dbReference>
<evidence type="ECO:0000259" key="9">
    <source>
        <dbReference type="PROSITE" id="PS50045"/>
    </source>
</evidence>
<evidence type="ECO:0000259" key="10">
    <source>
        <dbReference type="PROSITE" id="PS50112"/>
    </source>
</evidence>
<dbReference type="InterPro" id="IPR025662">
    <property type="entry name" value="Sigma_54_int_dom_ATP-bd_1"/>
</dbReference>
<evidence type="ECO:0000256" key="7">
    <source>
        <dbReference type="ARBA" id="ARBA00029500"/>
    </source>
</evidence>
<dbReference type="PROSITE" id="PS00675">
    <property type="entry name" value="SIGMA54_INTERACT_1"/>
    <property type="match status" value="1"/>
</dbReference>
<keyword evidence="6" id="KW-0804">Transcription</keyword>
<dbReference type="PROSITE" id="PS00688">
    <property type="entry name" value="SIGMA54_INTERACT_3"/>
    <property type="match status" value="1"/>
</dbReference>
<dbReference type="Pfam" id="PF18024">
    <property type="entry name" value="HTH_50"/>
    <property type="match status" value="1"/>
</dbReference>
<dbReference type="GO" id="GO:0003677">
    <property type="term" value="F:DNA binding"/>
    <property type="evidence" value="ECO:0007669"/>
    <property type="project" value="UniProtKB-KW"/>
</dbReference>